<dbReference type="RefSeq" id="XP_052757029.1">
    <property type="nucleotide sequence ID" value="XM_052901069.1"/>
</dbReference>
<evidence type="ECO:0000313" key="2">
    <source>
        <dbReference type="Proteomes" id="UP001652740"/>
    </source>
</evidence>
<reference evidence="3" key="1">
    <citation type="submission" date="2025-08" db="UniProtKB">
        <authorList>
            <consortium name="RefSeq"/>
        </authorList>
    </citation>
    <scope>IDENTIFICATION</scope>
    <source>
        <tissue evidence="3">Whole larvae</tissue>
    </source>
</reference>
<feature type="compositionally biased region" description="Polar residues" evidence="1">
    <location>
        <begin position="963"/>
        <end position="981"/>
    </location>
</feature>
<gene>
    <name evidence="3" type="primary">LOC113513117</name>
</gene>
<feature type="region of interest" description="Disordered" evidence="1">
    <location>
        <begin position="963"/>
        <end position="999"/>
    </location>
</feature>
<sequence>MIKERLGHHRGVHHKQSTASNTQGCEEALIDTVSVSPTSMTSLNISSSRKNVPCQISRAFDNMSQGTHSNRETHVKNSANGPLKKTETWDGIAPENNYKNNLKSEIIKWLQEIPIYPNFEPSAKLMRENMMNELLDELYNLSVDVNCGNNEENIRKCIYIFLNNLPMWYPGATRDQELFVERLTENLFQKIKWINEKTFVKDTDTDFDINEKNSELNKMDSFDEIEENISDILIDNFNSINSDKDLYAKVEICDLLRNNYNISEPQASNIAVYLVKNVRCVTDELYNAIYSTDIIHQPCHSGNVLVLTSEHEIAGPSNYSITLPSKQSPKIKKEISKLNIDEQKYMSKVATLIRAWMDTLPEQFSYSKDKNFKETIIYDLAGDIMDEVKLEQFAPHADTDRDIMIKYFVYKWLLKFDILEDLDDPETHVNNFMRHLEEIPVPVMTKPQHGNRQVMDNIKHMQGELAWKEYFVPKGIDILEDEISIWMNEQPSSIYINKNKDHQNKAIHELAEILQVKLKNKCPETEITQEVTKWLNNVIVLKKKINIDILTDQLKERIIKLPQDATLAASLDKKLKQDAEVVQPNITNQNKDKTDVRDASKYNEDLDKTLLQLIDKYIEHNYNAEDAMAKGAFCELLKSEFRKLSPPTRKQLYKKIENTKSHKDYHLKQLDKELLYIKIISDWLKNIPINHSYNTPGNKQRIEFVNNLAENIYKIEMDRLAAPTAMDYNVYLASIINQYIEQLPILPEHVSNITLIVNQLISKIVETRSSTDCQNIRRRNSSIDDKLEEQNLEEFIEQYIHINSKNIADDQVKLDAWTKRVLQEIKTIVQNSTDPTALCKAEIYNKLSEIHIPEDEIISNFNQELTYAKEISDWLNNLPLLSIKNSKDRDSRIKMITELAEKISEIVKKKTNNIDQVPEYNTELENFITKWILELPLNTKTQFSTPVVIQQLMKRIDKDINKQPTDNVLQTKNKSNRSSLIKKSTKTKPQTKSLKNVSVSSQDLKNKNAGTLIMEAIENWCRDLPIAEDNKDTVKTIKDDIAKQLFQRVGDLNLDPRFCNDDLLYQDILSDEIDTVLENLPRNPDLLNNWEDIKTRLIRNVMDAKTIIKEKSSGENYKQKLAHAVEASIPIPIQNKQNHDPGFELYKNHLVNMFILENFDHGNGMEKLKYEMKIKDEIDKLSFEAQKRNAVSINRDQLYNELYSALFKVPIPDERSVIKEIEKIKTKYVIEDWFKSVPLKKVTSFDELLQWDQILSMLAKRIHEIENNESTPDIKIQKEISKWLYRLPINSEHSMNMEEYINQLQTTLKNTKDNRKYVGKLQGNDRLKNQTVQKKSKTKGILGTSQIAGPSSAGQIWRSPTTSTKQPCCQKQLSKKKPADLILEIVENWCADLPLNVNGAQINININEIKDDLVTKIVIIISELNADPKTFNDDLLFDNLFDNELENILSTLPVCCTFQKSKEVRKFQLMEALNTVKPLIKAERARHEYKEELKRTISIILDEPQNTTADKLALFNDLKEEIVNNFIQYNYKRDNIEEKQIYKYKVDDALLKYILDIANKKEGQPVDPMIIRNQLLCELAKTPIPNEDAIREIVEEINMKNAVEEFLNQSLPADKIENRHLKKQVESSLAKRLHEIEKSGHNCANDKKIKEEIVRSLRKLIREIDEKNVEEFVRKLKDNELDRKASPIKKPDSFNDSINMTEMLRHHSYSNYEGSFKTLRSDDISAPPGQLFSHVPVGLPQYSEEWLSLERTTGNALKAAQGMTCKEVCNTVAEQNAQLPHISKVIQPSPTDQINISIPFPQAQSSAKNIKQVGHNYTKDNVQEEVVRSLRKFDSGNAKDVKAFVSKCKDNNSDRKSSPDGVSNITDILRQHGYSGYKGSFGSSKSGKYLTVPSTFPHGPAKPHHYSEEWLSLQRTSGNALKPSHQMTCNKVCNTVRDQNTQLPHISNDIQPSVTYQIYVPISVPKTSTARESMTNQMINSNHIETDRFDQATGYIPIPTQNVPVSCRNRSPVERKTVGIQITNAAPPINLRAVNQTPISSRATSCPMTSSIPDLSPDISPANAHNLRSRTLAATPGLTHSSQRRTARSTPNFEDRENSICDCTGSGQRRRKCFMPRCWDDFGPMCWRVPHPGPCFFYY</sequence>
<proteinExistence type="predicted"/>
<keyword evidence="2" id="KW-1185">Reference proteome</keyword>
<evidence type="ECO:0000313" key="3">
    <source>
        <dbReference type="RefSeq" id="XP_052757029.1"/>
    </source>
</evidence>
<evidence type="ECO:0000256" key="1">
    <source>
        <dbReference type="SAM" id="MobiDB-lite"/>
    </source>
</evidence>
<feature type="region of interest" description="Disordered" evidence="1">
    <location>
        <begin position="1343"/>
        <end position="1363"/>
    </location>
</feature>
<dbReference type="Proteomes" id="UP001652740">
    <property type="component" value="Unplaced"/>
</dbReference>
<feature type="region of interest" description="Disordered" evidence="1">
    <location>
        <begin position="1"/>
        <end position="24"/>
    </location>
</feature>
<accession>A0ABM3N0E3</accession>
<feature type="compositionally biased region" description="Basic residues" evidence="1">
    <location>
        <begin position="1"/>
        <end position="16"/>
    </location>
</feature>
<feature type="region of interest" description="Disordered" evidence="1">
    <location>
        <begin position="64"/>
        <end position="88"/>
    </location>
</feature>
<feature type="region of interest" description="Disordered" evidence="1">
    <location>
        <begin position="2072"/>
        <end position="2094"/>
    </location>
</feature>
<organism evidence="2 3">
    <name type="scientific">Galleria mellonella</name>
    <name type="common">Greater wax moth</name>
    <dbReference type="NCBI Taxonomy" id="7137"/>
    <lineage>
        <taxon>Eukaryota</taxon>
        <taxon>Metazoa</taxon>
        <taxon>Ecdysozoa</taxon>
        <taxon>Arthropoda</taxon>
        <taxon>Hexapoda</taxon>
        <taxon>Insecta</taxon>
        <taxon>Pterygota</taxon>
        <taxon>Neoptera</taxon>
        <taxon>Endopterygota</taxon>
        <taxon>Lepidoptera</taxon>
        <taxon>Glossata</taxon>
        <taxon>Ditrysia</taxon>
        <taxon>Pyraloidea</taxon>
        <taxon>Pyralidae</taxon>
        <taxon>Galleriinae</taxon>
        <taxon>Galleria</taxon>
    </lineage>
</organism>
<protein>
    <submittedName>
        <fullName evidence="3">Uncharacterized protein LOC113513117</fullName>
    </submittedName>
</protein>
<dbReference type="GeneID" id="113513117"/>
<name>A0ABM3N0E3_GALME</name>